<feature type="transmembrane region" description="Helical" evidence="8">
    <location>
        <begin position="215"/>
        <end position="235"/>
    </location>
</feature>
<evidence type="ECO:0000256" key="6">
    <source>
        <dbReference type="ARBA" id="ARBA00022989"/>
    </source>
</evidence>
<keyword evidence="7 8" id="KW-0472">Membrane</keyword>
<feature type="transmembrane region" description="Helical" evidence="8">
    <location>
        <begin position="353"/>
        <end position="374"/>
    </location>
</feature>
<gene>
    <name evidence="10" type="ORF">ACFPYL_18915</name>
</gene>
<feature type="transmembrane region" description="Helical" evidence="8">
    <location>
        <begin position="170"/>
        <end position="203"/>
    </location>
</feature>
<evidence type="ECO:0000313" key="10">
    <source>
        <dbReference type="EMBL" id="MFC6045168.1"/>
    </source>
</evidence>
<keyword evidence="5 8" id="KW-0812">Transmembrane</keyword>
<evidence type="ECO:0000256" key="1">
    <source>
        <dbReference type="ARBA" id="ARBA00004651"/>
    </source>
</evidence>
<reference evidence="11" key="1">
    <citation type="journal article" date="2019" name="Int. J. Syst. Evol. Microbiol.">
        <title>The Global Catalogue of Microorganisms (GCM) 10K type strain sequencing project: providing services to taxonomists for standard genome sequencing and annotation.</title>
        <authorList>
            <consortium name="The Broad Institute Genomics Platform"/>
            <consortium name="The Broad Institute Genome Sequencing Center for Infectious Disease"/>
            <person name="Wu L."/>
            <person name="Ma J."/>
        </authorList>
    </citation>
    <scope>NUCLEOTIDE SEQUENCE [LARGE SCALE GENOMIC DNA]</scope>
    <source>
        <strain evidence="11">CCUG 54522</strain>
    </source>
</reference>
<feature type="transmembrane region" description="Helical" evidence="8">
    <location>
        <begin position="122"/>
        <end position="139"/>
    </location>
</feature>
<keyword evidence="4 10" id="KW-0808">Transferase</keyword>
<comment type="caution">
    <text evidence="10">The sequence shown here is derived from an EMBL/GenBank/DDBJ whole genome shotgun (WGS) entry which is preliminary data.</text>
</comment>
<feature type="transmembrane region" description="Helical" evidence="8">
    <location>
        <begin position="326"/>
        <end position="346"/>
    </location>
</feature>
<keyword evidence="11" id="KW-1185">Reference proteome</keyword>
<name>A0ABW1LPX7_9ACTN</name>
<evidence type="ECO:0000259" key="9">
    <source>
        <dbReference type="Pfam" id="PF13231"/>
    </source>
</evidence>
<dbReference type="GO" id="GO:0016757">
    <property type="term" value="F:glycosyltransferase activity"/>
    <property type="evidence" value="ECO:0007669"/>
    <property type="project" value="UniProtKB-KW"/>
</dbReference>
<feature type="transmembrane region" description="Helical" evidence="8">
    <location>
        <begin position="270"/>
        <end position="291"/>
    </location>
</feature>
<sequence>MTSVLAHPVRPPDPTGLVPRRGAVALVAAVAALLWLPNLARPLSSDEGGFLLVASQWSPGTSLYGDYWVDRPPLLIAVFRLADLGGGLLALRVIGLLAVMVSVLLAGRIGSVAAPGVRRAPVLVAATAAVFVTTPLFGASEVDGELLAVPFVLASVLCTLEALQRPGWRWWAGAGATAMAAVLVKQSMADGFVLAGVAVLWLATHRRARDAVDAIAYVGLGAVACLGVALAWAAAHGTGPIGLWHAVVTFRAEAASVISAKSSPATSHRALALATSFLASGAIVVLLAAFLPRGHRPVTGPDLRVLATAVLGWEVIGIAFGGSYWLHYLLGLVPGLVLAASAVAAYRPARRRLLVAGLAYAAVAGIVSTAGLAVHDSTVPSDVSVSRYLAAHKAPGDTGVVGFGNPAILEAAGLDSPYPQLWSLPVRVLDPRLADFTRVIAGPHAPTWAVVNGTSLATWGVDASRAQPVFDREYRLVDVAGDYRVYHLR</sequence>
<dbReference type="RefSeq" id="WP_379157851.1">
    <property type="nucleotide sequence ID" value="NZ_JBHSRJ010000008.1"/>
</dbReference>
<accession>A0ABW1LPX7</accession>
<evidence type="ECO:0000256" key="4">
    <source>
        <dbReference type="ARBA" id="ARBA00022679"/>
    </source>
</evidence>
<evidence type="ECO:0000256" key="3">
    <source>
        <dbReference type="ARBA" id="ARBA00022676"/>
    </source>
</evidence>
<feature type="transmembrane region" description="Helical" evidence="8">
    <location>
        <begin position="89"/>
        <end position="110"/>
    </location>
</feature>
<evidence type="ECO:0000256" key="7">
    <source>
        <dbReference type="ARBA" id="ARBA00023136"/>
    </source>
</evidence>
<proteinExistence type="predicted"/>
<dbReference type="Pfam" id="PF13231">
    <property type="entry name" value="PMT_2"/>
    <property type="match status" value="1"/>
</dbReference>
<comment type="subcellular location">
    <subcellularLocation>
        <location evidence="1">Cell membrane</location>
        <topology evidence="1">Multi-pass membrane protein</topology>
    </subcellularLocation>
</comment>
<feature type="transmembrane region" description="Helical" evidence="8">
    <location>
        <begin position="303"/>
        <end position="320"/>
    </location>
</feature>
<evidence type="ECO:0000256" key="5">
    <source>
        <dbReference type="ARBA" id="ARBA00022692"/>
    </source>
</evidence>
<dbReference type="Proteomes" id="UP001596135">
    <property type="component" value="Unassembled WGS sequence"/>
</dbReference>
<organism evidence="10 11">
    <name type="scientific">Nocardioides hankookensis</name>
    <dbReference type="NCBI Taxonomy" id="443157"/>
    <lineage>
        <taxon>Bacteria</taxon>
        <taxon>Bacillati</taxon>
        <taxon>Actinomycetota</taxon>
        <taxon>Actinomycetes</taxon>
        <taxon>Propionibacteriales</taxon>
        <taxon>Nocardioidaceae</taxon>
        <taxon>Nocardioides</taxon>
    </lineage>
</organism>
<feature type="domain" description="Glycosyltransferase RgtA/B/C/D-like" evidence="9">
    <location>
        <begin position="85"/>
        <end position="232"/>
    </location>
</feature>
<evidence type="ECO:0000313" key="11">
    <source>
        <dbReference type="Proteomes" id="UP001596135"/>
    </source>
</evidence>
<evidence type="ECO:0000256" key="2">
    <source>
        <dbReference type="ARBA" id="ARBA00022475"/>
    </source>
</evidence>
<protein>
    <submittedName>
        <fullName evidence="10">ArnT family glycosyltransferase</fullName>
        <ecNumber evidence="10">2.4.-.-</ecNumber>
    </submittedName>
</protein>
<dbReference type="PANTHER" id="PTHR33908:SF11">
    <property type="entry name" value="MEMBRANE PROTEIN"/>
    <property type="match status" value="1"/>
</dbReference>
<keyword evidence="3 10" id="KW-0328">Glycosyltransferase</keyword>
<dbReference type="InterPro" id="IPR038731">
    <property type="entry name" value="RgtA/B/C-like"/>
</dbReference>
<dbReference type="PANTHER" id="PTHR33908">
    <property type="entry name" value="MANNOSYLTRANSFERASE YKCB-RELATED"/>
    <property type="match status" value="1"/>
</dbReference>
<dbReference type="EC" id="2.4.-.-" evidence="10"/>
<keyword evidence="6 8" id="KW-1133">Transmembrane helix</keyword>
<keyword evidence="2" id="KW-1003">Cell membrane</keyword>
<evidence type="ECO:0000256" key="8">
    <source>
        <dbReference type="SAM" id="Phobius"/>
    </source>
</evidence>
<feature type="transmembrane region" description="Helical" evidence="8">
    <location>
        <begin position="146"/>
        <end position="164"/>
    </location>
</feature>
<dbReference type="EMBL" id="JBHSRJ010000008">
    <property type="protein sequence ID" value="MFC6045168.1"/>
    <property type="molecule type" value="Genomic_DNA"/>
</dbReference>
<dbReference type="InterPro" id="IPR050297">
    <property type="entry name" value="LipidA_mod_glycosyltrf_83"/>
</dbReference>